<evidence type="ECO:0000313" key="1">
    <source>
        <dbReference type="EMBL" id="NGZ76930.1"/>
    </source>
</evidence>
<proteinExistence type="predicted"/>
<evidence type="ECO:0008006" key="3">
    <source>
        <dbReference type="Google" id="ProtNLM"/>
    </source>
</evidence>
<accession>A0ABX0F961</accession>
<gene>
    <name evidence="1" type="ORF">GYN08_16610</name>
</gene>
<dbReference type="EMBL" id="JAAFGS010000006">
    <property type="protein sequence ID" value="NGZ76930.1"/>
    <property type="molecule type" value="Genomic_DNA"/>
</dbReference>
<protein>
    <recommendedName>
        <fullName evidence="3">CHAD domain-containing protein</fullName>
    </recommendedName>
</protein>
<reference evidence="1 2" key="1">
    <citation type="submission" date="2020-01" db="EMBL/GenBank/DDBJ databases">
        <title>Polyphasic characterisation and genomic insights into a novel alkali tolerant bacterium VR-M41.</title>
        <authorList>
            <person name="Vemuluri V.R."/>
        </authorList>
    </citation>
    <scope>NUCLEOTIDE SEQUENCE [LARGE SCALE GENOMIC DNA]</scope>
    <source>
        <strain evidence="1 2">VR-M41</strain>
    </source>
</reference>
<keyword evidence="2" id="KW-1185">Reference proteome</keyword>
<evidence type="ECO:0000313" key="2">
    <source>
        <dbReference type="Proteomes" id="UP000800303"/>
    </source>
</evidence>
<organism evidence="1 2">
    <name type="scientific">Saccharibacillus alkalitolerans</name>
    <dbReference type="NCBI Taxonomy" id="2705290"/>
    <lineage>
        <taxon>Bacteria</taxon>
        <taxon>Bacillati</taxon>
        <taxon>Bacillota</taxon>
        <taxon>Bacilli</taxon>
        <taxon>Bacillales</taxon>
        <taxon>Paenibacillaceae</taxon>
        <taxon>Saccharibacillus</taxon>
    </lineage>
</organism>
<sequence>MERIPNASQTESLEALRSAVRKSETALAAMSRKGAGLTLVDKRLRALRIGLAALEEDWQGTPYAYGREELADARQTLSGLIPSVQESFEKAKAGSPQKTLLRRRIEALNAAVRKLDERT</sequence>
<comment type="caution">
    <text evidence="1">The sequence shown here is derived from an EMBL/GenBank/DDBJ whole genome shotgun (WGS) entry which is preliminary data.</text>
</comment>
<name>A0ABX0F961_9BACL</name>
<dbReference type="RefSeq" id="WP_166276357.1">
    <property type="nucleotide sequence ID" value="NZ_JAAFGS010000006.1"/>
</dbReference>
<dbReference type="Proteomes" id="UP000800303">
    <property type="component" value="Unassembled WGS sequence"/>
</dbReference>